<dbReference type="AlphaFoldDB" id="A0A9D9H6L9"/>
<dbReference type="Proteomes" id="UP000823615">
    <property type="component" value="Unassembled WGS sequence"/>
</dbReference>
<evidence type="ECO:0000313" key="1">
    <source>
        <dbReference type="EMBL" id="MBO8437092.1"/>
    </source>
</evidence>
<sequence length="28" mass="3210">MLIPNIASHFSVPCIKTIQMLRELNVKI</sequence>
<accession>A0A9D9H6L9</accession>
<dbReference type="InterPro" id="IPR016541">
    <property type="entry name" value="UCP008505"/>
</dbReference>
<name>A0A9D9H6L9_9SPIO</name>
<reference evidence="1" key="2">
    <citation type="journal article" date="2021" name="PeerJ">
        <title>Extensive microbial diversity within the chicken gut microbiome revealed by metagenomics and culture.</title>
        <authorList>
            <person name="Gilroy R."/>
            <person name="Ravi A."/>
            <person name="Getino M."/>
            <person name="Pursley I."/>
            <person name="Horton D.L."/>
            <person name="Alikhan N.F."/>
            <person name="Baker D."/>
            <person name="Gharbi K."/>
            <person name="Hall N."/>
            <person name="Watson M."/>
            <person name="Adriaenssens E.M."/>
            <person name="Foster-Nyarko E."/>
            <person name="Jarju S."/>
            <person name="Secka A."/>
            <person name="Antonio M."/>
            <person name="Oren A."/>
            <person name="Chaudhuri R.R."/>
            <person name="La Ragione R."/>
            <person name="Hildebrand F."/>
            <person name="Pallen M.J."/>
        </authorList>
    </citation>
    <scope>NUCLEOTIDE SEQUENCE</scope>
    <source>
        <strain evidence="1">7293</strain>
    </source>
</reference>
<evidence type="ECO:0000313" key="2">
    <source>
        <dbReference type="Proteomes" id="UP000823615"/>
    </source>
</evidence>
<reference evidence="1" key="1">
    <citation type="submission" date="2020-10" db="EMBL/GenBank/DDBJ databases">
        <authorList>
            <person name="Gilroy R."/>
        </authorList>
    </citation>
    <scope>NUCLEOTIDE SEQUENCE</scope>
    <source>
        <strain evidence="1">7293</strain>
    </source>
</reference>
<organism evidence="1 2">
    <name type="scientific">Candidatus Ornithospirochaeta stercoripullorum</name>
    <dbReference type="NCBI Taxonomy" id="2840899"/>
    <lineage>
        <taxon>Bacteria</taxon>
        <taxon>Pseudomonadati</taxon>
        <taxon>Spirochaetota</taxon>
        <taxon>Spirochaetia</taxon>
        <taxon>Spirochaetales</taxon>
        <taxon>Spirochaetaceae</taxon>
        <taxon>Spirochaetaceae incertae sedis</taxon>
        <taxon>Candidatus Ornithospirochaeta</taxon>
    </lineage>
</organism>
<dbReference type="EMBL" id="JADIMT010000100">
    <property type="protein sequence ID" value="MBO8437092.1"/>
    <property type="molecule type" value="Genomic_DNA"/>
</dbReference>
<protein>
    <submittedName>
        <fullName evidence="1">DUF4411 family protein</fullName>
    </submittedName>
</protein>
<gene>
    <name evidence="1" type="ORF">IAA97_08955</name>
</gene>
<dbReference type="Pfam" id="PF14367">
    <property type="entry name" value="DUF4411"/>
    <property type="match status" value="1"/>
</dbReference>
<comment type="caution">
    <text evidence="1">The sequence shown here is derived from an EMBL/GenBank/DDBJ whole genome shotgun (WGS) entry which is preliminary data.</text>
</comment>
<proteinExistence type="predicted"/>